<accession>A0A2S7VEX0</accession>
<evidence type="ECO:0000313" key="2">
    <source>
        <dbReference type="Proteomes" id="UP000238707"/>
    </source>
</evidence>
<dbReference type="InterPro" id="IPR026337">
    <property type="entry name" value="AKG_HExxH"/>
</dbReference>
<organism evidence="1 2">
    <name type="scientific">Vibrio chagasii</name>
    <dbReference type="NCBI Taxonomy" id="170679"/>
    <lineage>
        <taxon>Bacteria</taxon>
        <taxon>Pseudomonadati</taxon>
        <taxon>Pseudomonadota</taxon>
        <taxon>Gammaproteobacteria</taxon>
        <taxon>Vibrionales</taxon>
        <taxon>Vibrionaceae</taxon>
        <taxon>Vibrio</taxon>
    </lineage>
</organism>
<gene>
    <name evidence="1" type="ORF">BTO10_15395</name>
</gene>
<proteinExistence type="predicted"/>
<dbReference type="EMBL" id="MSCI01000002">
    <property type="protein sequence ID" value="PQJ60723.1"/>
    <property type="molecule type" value="Genomic_DNA"/>
</dbReference>
<evidence type="ECO:0008006" key="3">
    <source>
        <dbReference type="Google" id="ProtNLM"/>
    </source>
</evidence>
<sequence length="281" mass="32069">MYFSLGSNTVKKNFLDLYSRKNDINGLTQENAKQRLKDSYIQTISQFIPIGLDNITEKNQILRVNEPNLCSELSTGYNLSKLDDLSQSDIISNSTFNVTSEEMADYLLSLDYLKELSPDLHEVFELAINVIFFMRSDQASGGSTSGMPGVIWVNPKTHWCINNRVEFLVHELTHNLLFIEELIRGLYSYENMYKEENWTRSAVLNKSRPLDKSYHSAVVGTELLLFRHELSIVPEEYCAHPPTEQLLAQTLSSIQSCLGSHLLKPRGKEILEVCNAKLEKI</sequence>
<dbReference type="NCBIfam" id="TIGR04267">
    <property type="entry name" value="mod_HExxH"/>
    <property type="match status" value="1"/>
</dbReference>
<reference evidence="1 2" key="1">
    <citation type="submission" date="2016-12" db="EMBL/GenBank/DDBJ databases">
        <title>Diversity of luminous bacteria.</title>
        <authorList>
            <person name="Yoshizawa S."/>
            <person name="Kogure K."/>
        </authorList>
    </citation>
    <scope>NUCLEOTIDE SEQUENCE [LARGE SCALE GENOMIC DNA]</scope>
    <source>
        <strain evidence="1 2">LC2-408</strain>
    </source>
</reference>
<comment type="caution">
    <text evidence="1">The sequence shown here is derived from an EMBL/GenBank/DDBJ whole genome shotgun (WGS) entry which is preliminary data.</text>
</comment>
<dbReference type="AlphaFoldDB" id="A0A2S7VEX0"/>
<keyword evidence="2" id="KW-1185">Reference proteome</keyword>
<dbReference type="RefSeq" id="WP_105025129.1">
    <property type="nucleotide sequence ID" value="NZ_MSCI01000002.1"/>
</dbReference>
<evidence type="ECO:0000313" key="1">
    <source>
        <dbReference type="EMBL" id="PQJ60723.1"/>
    </source>
</evidence>
<dbReference type="Proteomes" id="UP000238707">
    <property type="component" value="Unassembled WGS sequence"/>
</dbReference>
<protein>
    <recommendedName>
        <fullName evidence="3">HEXXH motif domain-containing protein</fullName>
    </recommendedName>
</protein>
<name>A0A2S7VEX0_9VIBR</name>